<dbReference type="EMBL" id="CAVP010059755">
    <property type="protein sequence ID" value="CDL96056.1"/>
    <property type="molecule type" value="Genomic_DNA"/>
</dbReference>
<sequence>MLKRERAVRNGTQYVVPLTLQTAEERHARLQREAEQIRRAQEQERREIRQRQNPERARVRRQRERDSHRGARLAQDAESARIRRQMENDEQRNMRLEDNAERARARRETESGVQRERRLAEDAERVQVRRQQENDEQREMSLAAFNDCCNHGNICIRHFVNYPEELCQLLTCQNPEAREFREHIRSYNSAFAFVSRGAKLDTTPGHGPYCFRIHHGQIYQRIGPARPEISQPHRFGQLYILDTSMAAEERMGNPANTNCIPRLIRSLSTLLHQVNAFAQAYKMLNEVALEEDLHAAGEERRSL</sequence>
<protein>
    <submittedName>
        <fullName evidence="3">Uncharacterized protein LOC100905515</fullName>
    </submittedName>
</protein>
<dbReference type="AlphaFoldDB" id="W6NFD5"/>
<proteinExistence type="predicted"/>
<evidence type="ECO:0000313" key="3">
    <source>
        <dbReference type="EMBL" id="CDL96056.1"/>
    </source>
</evidence>
<dbReference type="Pfam" id="PF21107">
    <property type="entry name" value="STPRs"/>
    <property type="match status" value="1"/>
</dbReference>
<evidence type="ECO:0000259" key="2">
    <source>
        <dbReference type="Pfam" id="PF21107"/>
    </source>
</evidence>
<organism evidence="3">
    <name type="scientific">Haemonchus contortus</name>
    <name type="common">Barber pole worm</name>
    <dbReference type="NCBI Taxonomy" id="6289"/>
    <lineage>
        <taxon>Eukaryota</taxon>
        <taxon>Metazoa</taxon>
        <taxon>Ecdysozoa</taxon>
        <taxon>Nematoda</taxon>
        <taxon>Chromadorea</taxon>
        <taxon>Rhabditida</taxon>
        <taxon>Rhabditina</taxon>
        <taxon>Rhabditomorpha</taxon>
        <taxon>Strongyloidea</taxon>
        <taxon>Trichostrongylidae</taxon>
        <taxon>Haemonchus</taxon>
    </lineage>
</organism>
<gene>
    <name evidence="3" type="ORF">HCOI_01688500</name>
</gene>
<feature type="compositionally biased region" description="Basic and acidic residues" evidence="1">
    <location>
        <begin position="78"/>
        <end position="133"/>
    </location>
</feature>
<name>W6NFD5_HAECO</name>
<evidence type="ECO:0000256" key="1">
    <source>
        <dbReference type="SAM" id="MobiDB-lite"/>
    </source>
</evidence>
<feature type="domain" description="STPR" evidence="2">
    <location>
        <begin position="68"/>
        <end position="139"/>
    </location>
</feature>
<reference evidence="3" key="2">
    <citation type="submission" date="2013-05" db="EMBL/GenBank/DDBJ databases">
        <title>The genome and transcriptome of Haemonchus contortus: a key model parasite for drug and vaccine discovery.</title>
        <authorList>
            <person name="Laing R."/>
            <person name="Kikuchi T."/>
            <person name="Martinelli A."/>
            <person name="Tsai I.J."/>
            <person name="Beech R.N."/>
            <person name="Redman E."/>
            <person name="Holroyd N."/>
            <person name="Bartley D.J."/>
            <person name="Beasley H."/>
            <person name="Britton C."/>
            <person name="Curran D."/>
            <person name="Devaney E."/>
            <person name="Gilabert A."/>
            <person name="Jackson F."/>
            <person name="Hunt M."/>
            <person name="Johnston S."/>
            <person name="Kryukov I."/>
            <person name="Li K."/>
            <person name="Morrison A.A."/>
            <person name="Reid A.J."/>
            <person name="Sargison N."/>
            <person name="Saunders G."/>
            <person name="Wasmuth J.D."/>
            <person name="Wolstenholme A."/>
            <person name="Berriman M."/>
            <person name="Gilleard J.S."/>
            <person name="Cotton J.A."/>
        </authorList>
    </citation>
    <scope>NUCLEOTIDE SEQUENCE [LARGE SCALE GENOMIC DNA]</scope>
    <source>
        <strain evidence="3">ISE/inbred ISE</strain>
    </source>
</reference>
<reference evidence="3" key="1">
    <citation type="submission" date="2013-03" db="EMBL/GenBank/DDBJ databases">
        <authorList>
            <person name="Aslett M."/>
        </authorList>
    </citation>
    <scope>NUCLEOTIDE SEQUENCE [LARGE SCALE GENOMIC DNA]</scope>
    <source>
        <strain evidence="3">ISE/inbred ISE</strain>
    </source>
</reference>
<dbReference type="PANTHER" id="PTHR45786">
    <property type="entry name" value="DNA BINDING PROTEIN-LIKE"/>
    <property type="match status" value="1"/>
</dbReference>
<feature type="region of interest" description="Disordered" evidence="1">
    <location>
        <begin position="35"/>
        <end position="133"/>
    </location>
</feature>
<dbReference type="InterPro" id="IPR048998">
    <property type="entry name" value="STPR"/>
</dbReference>
<comment type="caution">
    <text evidence="3">The sequence shown here is derived from an EMBL/GenBank/DDBJ whole genome shotgun (WGS) entry which is preliminary data.</text>
</comment>
<accession>W6NFD5</accession>
<feature type="compositionally biased region" description="Basic and acidic residues" evidence="1">
    <location>
        <begin position="35"/>
        <end position="69"/>
    </location>
</feature>
<dbReference type="PANTHER" id="PTHR45786:SF74">
    <property type="entry name" value="ATP-DEPENDENT DNA HELICASE"/>
    <property type="match status" value="1"/>
</dbReference>